<accession>A0ABD3BQL2</accession>
<dbReference type="EMBL" id="JAVIJP010000066">
    <property type="protein sequence ID" value="KAL3619791.1"/>
    <property type="molecule type" value="Genomic_DNA"/>
</dbReference>
<evidence type="ECO:0000313" key="1">
    <source>
        <dbReference type="EMBL" id="KAL3619791.1"/>
    </source>
</evidence>
<name>A0ABD3BQL2_9LAMI</name>
<evidence type="ECO:0000313" key="2">
    <source>
        <dbReference type="Proteomes" id="UP001632038"/>
    </source>
</evidence>
<sequence length="192" mass="21219">MTLASTLHYMCQPAFTPLRPLNPTTFSFDLTTVEFLFPEPLFPLEDDVPLELLAPDDLAVLKTLTTFFLPLKFGAALPPGLATEVLLSATGFPRPRPSEVLLATTGLPRPRPSDDFADVALPLFFKLENLTVFSFLSFCLFMFDLARSLLILSTETDSKLSFFAMASSMRAANIESFLAIKLVTFPITMGKK</sequence>
<keyword evidence="2" id="KW-1185">Reference proteome</keyword>
<comment type="caution">
    <text evidence="1">The sequence shown here is derived from an EMBL/GenBank/DDBJ whole genome shotgun (WGS) entry which is preliminary data.</text>
</comment>
<dbReference type="Proteomes" id="UP001632038">
    <property type="component" value="Unassembled WGS sequence"/>
</dbReference>
<gene>
    <name evidence="1" type="ORF">CASFOL_034703</name>
</gene>
<reference evidence="2" key="1">
    <citation type="journal article" date="2024" name="IScience">
        <title>Strigolactones Initiate the Formation of Haustorium-like Structures in Castilleja.</title>
        <authorList>
            <person name="Buerger M."/>
            <person name="Peterson D."/>
            <person name="Chory J."/>
        </authorList>
    </citation>
    <scope>NUCLEOTIDE SEQUENCE [LARGE SCALE GENOMIC DNA]</scope>
</reference>
<protein>
    <submittedName>
        <fullName evidence="1">Uncharacterized protein</fullName>
    </submittedName>
</protein>
<proteinExistence type="predicted"/>
<dbReference type="AlphaFoldDB" id="A0ABD3BQL2"/>
<organism evidence="1 2">
    <name type="scientific">Castilleja foliolosa</name>
    <dbReference type="NCBI Taxonomy" id="1961234"/>
    <lineage>
        <taxon>Eukaryota</taxon>
        <taxon>Viridiplantae</taxon>
        <taxon>Streptophyta</taxon>
        <taxon>Embryophyta</taxon>
        <taxon>Tracheophyta</taxon>
        <taxon>Spermatophyta</taxon>
        <taxon>Magnoliopsida</taxon>
        <taxon>eudicotyledons</taxon>
        <taxon>Gunneridae</taxon>
        <taxon>Pentapetalae</taxon>
        <taxon>asterids</taxon>
        <taxon>lamiids</taxon>
        <taxon>Lamiales</taxon>
        <taxon>Orobanchaceae</taxon>
        <taxon>Pedicularideae</taxon>
        <taxon>Castillejinae</taxon>
        <taxon>Castilleja</taxon>
    </lineage>
</organism>